<dbReference type="AlphaFoldDB" id="A0AAE0KV24"/>
<name>A0AAE0KV24_9CHLO</name>
<feature type="signal peptide" evidence="2">
    <location>
        <begin position="1"/>
        <end position="20"/>
    </location>
</feature>
<evidence type="ECO:0000313" key="3">
    <source>
        <dbReference type="EMBL" id="KAK3261574.1"/>
    </source>
</evidence>
<organism evidence="3 4">
    <name type="scientific">Cymbomonas tetramitiformis</name>
    <dbReference type="NCBI Taxonomy" id="36881"/>
    <lineage>
        <taxon>Eukaryota</taxon>
        <taxon>Viridiplantae</taxon>
        <taxon>Chlorophyta</taxon>
        <taxon>Pyramimonadophyceae</taxon>
        <taxon>Pyramimonadales</taxon>
        <taxon>Pyramimonadaceae</taxon>
        <taxon>Cymbomonas</taxon>
    </lineage>
</organism>
<sequence>MIRACLAVLLLSTLLETVAGFRAVGLGVNQSVREFLGLEDAPLEFEVDPQHGGELADSPKAELNIDAAGNGGRTSEGAMEAIFELQPAVPAADESTTEEGTAFISGEAVQGARALEESDDLRSPPVSSSAQRTKFVIWFASEPKTAHGSQAVAGLGDSSILPLTPTERGEMLRELVLSIEVSNPGSTAVVNCPQRLPLRHIARLLYSASQHRASSVPPYPLLTAALSFLHNPPAPLASASAPPLPTPPAGKEGGPRQLQLASRRFIPLRLRTSADMLHSKSRRRG</sequence>
<gene>
    <name evidence="3" type="ORF">CYMTET_29522</name>
</gene>
<evidence type="ECO:0000313" key="4">
    <source>
        <dbReference type="Proteomes" id="UP001190700"/>
    </source>
</evidence>
<keyword evidence="4" id="KW-1185">Reference proteome</keyword>
<protein>
    <recommendedName>
        <fullName evidence="5">Transmembrane protein</fullName>
    </recommendedName>
</protein>
<dbReference type="EMBL" id="LGRX02016810">
    <property type="protein sequence ID" value="KAK3261574.1"/>
    <property type="molecule type" value="Genomic_DNA"/>
</dbReference>
<proteinExistence type="predicted"/>
<evidence type="ECO:0000256" key="1">
    <source>
        <dbReference type="SAM" id="MobiDB-lite"/>
    </source>
</evidence>
<dbReference type="Proteomes" id="UP001190700">
    <property type="component" value="Unassembled WGS sequence"/>
</dbReference>
<reference evidence="3 4" key="1">
    <citation type="journal article" date="2015" name="Genome Biol. Evol.">
        <title>Comparative Genomics of a Bacterivorous Green Alga Reveals Evolutionary Causalities and Consequences of Phago-Mixotrophic Mode of Nutrition.</title>
        <authorList>
            <person name="Burns J.A."/>
            <person name="Paasch A."/>
            <person name="Narechania A."/>
            <person name="Kim E."/>
        </authorList>
    </citation>
    <scope>NUCLEOTIDE SEQUENCE [LARGE SCALE GENOMIC DNA]</scope>
    <source>
        <strain evidence="3 4">PLY_AMNH</strain>
    </source>
</reference>
<accession>A0AAE0KV24</accession>
<evidence type="ECO:0008006" key="5">
    <source>
        <dbReference type="Google" id="ProtNLM"/>
    </source>
</evidence>
<keyword evidence="2" id="KW-0732">Signal</keyword>
<feature type="chain" id="PRO_5042031416" description="Transmembrane protein" evidence="2">
    <location>
        <begin position="21"/>
        <end position="285"/>
    </location>
</feature>
<evidence type="ECO:0000256" key="2">
    <source>
        <dbReference type="SAM" id="SignalP"/>
    </source>
</evidence>
<comment type="caution">
    <text evidence="3">The sequence shown here is derived from an EMBL/GenBank/DDBJ whole genome shotgun (WGS) entry which is preliminary data.</text>
</comment>
<feature type="region of interest" description="Disordered" evidence="1">
    <location>
        <begin position="237"/>
        <end position="266"/>
    </location>
</feature>